<evidence type="ECO:0000313" key="2">
    <source>
        <dbReference type="Proteomes" id="UP000824262"/>
    </source>
</evidence>
<dbReference type="Proteomes" id="UP000824262">
    <property type="component" value="Unassembled WGS sequence"/>
</dbReference>
<proteinExistence type="predicted"/>
<reference evidence="1" key="1">
    <citation type="submission" date="2020-10" db="EMBL/GenBank/DDBJ databases">
        <authorList>
            <person name="Gilroy R."/>
        </authorList>
    </citation>
    <scope>NUCLEOTIDE SEQUENCE</scope>
    <source>
        <strain evidence="1">ChiBcolR7-354</strain>
    </source>
</reference>
<name>A0A9D1CSD3_9FIRM</name>
<reference evidence="1" key="2">
    <citation type="journal article" date="2021" name="PeerJ">
        <title>Extensive microbial diversity within the chicken gut microbiome revealed by metagenomics and culture.</title>
        <authorList>
            <person name="Gilroy R."/>
            <person name="Ravi A."/>
            <person name="Getino M."/>
            <person name="Pursley I."/>
            <person name="Horton D.L."/>
            <person name="Alikhan N.F."/>
            <person name="Baker D."/>
            <person name="Gharbi K."/>
            <person name="Hall N."/>
            <person name="Watson M."/>
            <person name="Adriaenssens E.M."/>
            <person name="Foster-Nyarko E."/>
            <person name="Jarju S."/>
            <person name="Secka A."/>
            <person name="Antonio M."/>
            <person name="Oren A."/>
            <person name="Chaudhuri R.R."/>
            <person name="La Ragione R."/>
            <person name="Hildebrand F."/>
            <person name="Pallen M.J."/>
        </authorList>
    </citation>
    <scope>NUCLEOTIDE SEQUENCE</scope>
    <source>
        <strain evidence="1">ChiBcolR7-354</strain>
    </source>
</reference>
<evidence type="ECO:0000313" key="1">
    <source>
        <dbReference type="EMBL" id="HIQ77914.1"/>
    </source>
</evidence>
<comment type="caution">
    <text evidence="1">The sequence shown here is derived from an EMBL/GenBank/DDBJ whole genome shotgun (WGS) entry which is preliminary data.</text>
</comment>
<accession>A0A9D1CSD3</accession>
<gene>
    <name evidence="1" type="ORF">IAB77_01490</name>
</gene>
<dbReference type="AlphaFoldDB" id="A0A9D1CSD3"/>
<sequence>MSNREQIIISNIPKISAIYFALLENGYDYYAMGRSRGHISNIQEYIGTEKIAAPFFAAVKQNTCEVYPYWPRAAILETASFYLSPDGSHFQDRDALRNQIMNASNIADRERDQRLWDWIAGFPTALSEILDCEAFRNYLKWEEKWLDAQNLRHGTELRAIKNCLDVCVSRYSSPVQDIQIVINPIKCVYSADFHMYGNRFVFCSGIFRPESVIHEFLHHVVHPAAVEIADIVTAASLIYPDIDESYYLSDDSVGRLNAFEEYAVRRLTTDVMNNKFPKELISYLKELV</sequence>
<organism evidence="1 2">
    <name type="scientific">Candidatus Scatomorpha intestinavium</name>
    <dbReference type="NCBI Taxonomy" id="2840922"/>
    <lineage>
        <taxon>Bacteria</taxon>
        <taxon>Bacillati</taxon>
        <taxon>Bacillota</taxon>
        <taxon>Clostridia</taxon>
        <taxon>Eubacteriales</taxon>
        <taxon>Candidatus Scatomorpha</taxon>
    </lineage>
</organism>
<dbReference type="EMBL" id="DVGA01000020">
    <property type="protein sequence ID" value="HIQ77914.1"/>
    <property type="molecule type" value="Genomic_DNA"/>
</dbReference>
<protein>
    <submittedName>
        <fullName evidence="1">Uncharacterized protein</fullName>
    </submittedName>
</protein>